<dbReference type="InterPro" id="IPR010982">
    <property type="entry name" value="Lambda_DNA-bd_dom_sf"/>
</dbReference>
<feature type="domain" description="ORC1/DEAH AAA+ ATPase" evidence="1">
    <location>
        <begin position="105"/>
        <end position="213"/>
    </location>
</feature>
<dbReference type="Gene3D" id="3.40.50.300">
    <property type="entry name" value="P-loop containing nucleotide triphosphate hydrolases"/>
    <property type="match status" value="1"/>
</dbReference>
<dbReference type="RefSeq" id="WP_015345306.1">
    <property type="nucleotide sequence ID" value="NZ_CP011859.1"/>
</dbReference>
<dbReference type="SUPFAM" id="SSF52540">
    <property type="entry name" value="P-loop containing nucleoside triphosphate hydrolases"/>
    <property type="match status" value="1"/>
</dbReference>
<dbReference type="Proteomes" id="UP000189883">
    <property type="component" value="Chromosome"/>
</dbReference>
<evidence type="ECO:0000313" key="3">
    <source>
        <dbReference type="Proteomes" id="UP000189883"/>
    </source>
</evidence>
<dbReference type="EMBL" id="CP011859">
    <property type="protein sequence ID" value="AQY21020.1"/>
    <property type="molecule type" value="Genomic_DNA"/>
</dbReference>
<dbReference type="InterPro" id="IPR049945">
    <property type="entry name" value="AAA_22"/>
</dbReference>
<sequence>MITEAQKTTIATELFKLAGNGKRKTEQFKFSQVELAVKLGISNGTVSNMIAGKWQNIADSMWRKVQATLKIDLNWNTAETSNFRLLTELLKKAQETQLTAAISYDAGIGKSEAYKAYERNNDNVIYVECKNYWQTKSYIKALLNACGIKAEGTKEEMIEAFISHVMTLENPLIIIDQMDKLKEGAFDLFMDLYNDLFRCCGFIISGVPALEKRIIRGAKIDKIGYKEVLSRLGGTFIKLNPTSLEDVITVCEANGLNDREEAEMIYHLSNGDLRIVKQKVKKHLLLNQAA</sequence>
<gene>
    <name evidence="2" type="ORF">AB406_0055</name>
</gene>
<proteinExistence type="predicted"/>
<dbReference type="SUPFAM" id="SSF47413">
    <property type="entry name" value="lambda repressor-like DNA-binding domains"/>
    <property type="match status" value="1"/>
</dbReference>
<dbReference type="InterPro" id="IPR001387">
    <property type="entry name" value="Cro/C1-type_HTH"/>
</dbReference>
<dbReference type="AlphaFoldDB" id="A0A161P3H3"/>
<dbReference type="GO" id="GO:0003677">
    <property type="term" value="F:DNA binding"/>
    <property type="evidence" value="ECO:0007669"/>
    <property type="project" value="InterPro"/>
</dbReference>
<evidence type="ECO:0000259" key="1">
    <source>
        <dbReference type="Pfam" id="PF13401"/>
    </source>
</evidence>
<dbReference type="Pfam" id="PF13401">
    <property type="entry name" value="AAA_22"/>
    <property type="match status" value="1"/>
</dbReference>
<name>A0A161P3H3_RIEAN</name>
<dbReference type="GO" id="GO:0016887">
    <property type="term" value="F:ATP hydrolysis activity"/>
    <property type="evidence" value="ECO:0007669"/>
    <property type="project" value="InterPro"/>
</dbReference>
<dbReference type="InterPro" id="IPR027417">
    <property type="entry name" value="P-loop_NTPase"/>
</dbReference>
<organism evidence="2 3">
    <name type="scientific">Riemerella anatipestifer</name>
    <name type="common">Moraxella anatipestifer</name>
    <dbReference type="NCBI Taxonomy" id="34085"/>
    <lineage>
        <taxon>Bacteria</taxon>
        <taxon>Pseudomonadati</taxon>
        <taxon>Bacteroidota</taxon>
        <taxon>Flavobacteriia</taxon>
        <taxon>Flavobacteriales</taxon>
        <taxon>Weeksellaceae</taxon>
        <taxon>Riemerella</taxon>
    </lineage>
</organism>
<protein>
    <recommendedName>
        <fullName evidence="1">ORC1/DEAH AAA+ ATPase domain-containing protein</fullName>
    </recommendedName>
</protein>
<dbReference type="CDD" id="cd00093">
    <property type="entry name" value="HTH_XRE"/>
    <property type="match status" value="1"/>
</dbReference>
<dbReference type="Gene3D" id="1.10.260.40">
    <property type="entry name" value="lambda repressor-like DNA-binding domains"/>
    <property type="match status" value="1"/>
</dbReference>
<evidence type="ECO:0000313" key="2">
    <source>
        <dbReference type="EMBL" id="AQY21020.1"/>
    </source>
</evidence>
<reference evidence="2 3" key="1">
    <citation type="submission" date="2015-06" db="EMBL/GenBank/DDBJ databases">
        <title>R. anatipestifer strain HXb2 is the most virulent strain so far, and the genome sequence would help us uncover the pathogenesis.</title>
        <authorList>
            <person name="Hu Q."/>
            <person name="Qi J."/>
            <person name="Bo H."/>
            <person name="Liu G."/>
            <person name="Tao M."/>
            <person name="Ding Y."/>
            <person name="Xue Y."/>
        </authorList>
    </citation>
    <scope>NUCLEOTIDE SEQUENCE [LARGE SCALE GENOMIC DNA]</scope>
    <source>
        <strain evidence="2 3">HXb2</strain>
    </source>
</reference>
<accession>A0A161P3H3</accession>